<proteinExistence type="predicted"/>
<feature type="compositionally biased region" description="Basic and acidic residues" evidence="1">
    <location>
        <begin position="25"/>
        <end position="40"/>
    </location>
</feature>
<feature type="domain" description="RBM1CTR" evidence="2">
    <location>
        <begin position="1"/>
        <end position="41"/>
    </location>
</feature>
<feature type="region of interest" description="Disordered" evidence="1">
    <location>
        <begin position="1"/>
        <end position="198"/>
    </location>
</feature>
<name>A0A671E844_RHIFE</name>
<keyword evidence="4" id="KW-1185">Reference proteome</keyword>
<dbReference type="Pfam" id="PF08081">
    <property type="entry name" value="RBM1CTR"/>
    <property type="match status" value="1"/>
</dbReference>
<dbReference type="Ensembl" id="ENSRFET00010008667.1">
    <property type="protein sequence ID" value="ENSRFEP00010007878.1"/>
    <property type="gene ID" value="ENSRFEG00010005378.1"/>
</dbReference>
<organism evidence="3 4">
    <name type="scientific">Rhinolophus ferrumequinum</name>
    <name type="common">Greater horseshoe bat</name>
    <dbReference type="NCBI Taxonomy" id="59479"/>
    <lineage>
        <taxon>Eukaryota</taxon>
        <taxon>Metazoa</taxon>
        <taxon>Chordata</taxon>
        <taxon>Craniata</taxon>
        <taxon>Vertebrata</taxon>
        <taxon>Euteleostomi</taxon>
        <taxon>Mammalia</taxon>
        <taxon>Eutheria</taxon>
        <taxon>Laurasiatheria</taxon>
        <taxon>Chiroptera</taxon>
        <taxon>Yinpterochiroptera</taxon>
        <taxon>Rhinolophoidea</taxon>
        <taxon>Rhinolophidae</taxon>
        <taxon>Rhinolophinae</taxon>
        <taxon>Rhinolophus</taxon>
    </lineage>
</organism>
<protein>
    <recommendedName>
        <fullName evidence="2">RBM1CTR domain-containing protein</fullName>
    </recommendedName>
</protein>
<evidence type="ECO:0000313" key="4">
    <source>
        <dbReference type="Proteomes" id="UP000472240"/>
    </source>
</evidence>
<reference evidence="4" key="3">
    <citation type="submission" date="2018-12" db="EMBL/GenBank/DDBJ databases">
        <title>G10K-VGP greater horseshoe bat female genome, primary haplotype.</title>
        <authorList>
            <person name="Teeling E."/>
            <person name="Myers G."/>
            <person name="Vernes S."/>
            <person name="Pippel M."/>
            <person name="Winkler S."/>
            <person name="Fedrigo O."/>
            <person name="Rhie A."/>
            <person name="Koren S."/>
            <person name="Phillippy A."/>
            <person name="Lewin H."/>
            <person name="Damas J."/>
            <person name="Howe K."/>
            <person name="Mountcastle J."/>
            <person name="Jarvis E.D."/>
        </authorList>
    </citation>
    <scope>NUCLEOTIDE SEQUENCE [LARGE SCALE GENOMIC DNA]</scope>
</reference>
<evidence type="ECO:0000256" key="1">
    <source>
        <dbReference type="SAM" id="MobiDB-lite"/>
    </source>
</evidence>
<dbReference type="AlphaFoldDB" id="A0A671E844"/>
<dbReference type="InParanoid" id="A0A671E844"/>
<dbReference type="GeneTree" id="ENSGT00940000153425"/>
<sequence>MGGRAPVSCGRESCGGPPRRGYLPSRRDVHLSPRDDRYSTKDSYSSRDYLSSHDTRDWAPPPRDCTYRDYGHSSPRNDYPPRGCSDRDGYGGDCDYSDHPNGGSYGDSHNSYGNAHSAPPTQGPPPSHGRSSCCDGYSSSHDGCGGSRDSYSSSQSDLYSSGHDQVGRQERGFPLLWKGERPFPSPPINFVNQLQNTK</sequence>
<accession>A0A671E844</accession>
<dbReference type="InterPro" id="IPR012604">
    <property type="entry name" value="RBM1CTR"/>
</dbReference>
<feature type="compositionally biased region" description="Low complexity" evidence="1">
    <location>
        <begin position="147"/>
        <end position="164"/>
    </location>
</feature>
<reference evidence="3" key="5">
    <citation type="submission" date="2025-09" db="UniProtKB">
        <authorList>
            <consortium name="Ensembl"/>
        </authorList>
    </citation>
    <scope>IDENTIFICATION</scope>
</reference>
<reference evidence="3" key="4">
    <citation type="submission" date="2025-08" db="UniProtKB">
        <authorList>
            <consortium name="Ensembl"/>
        </authorList>
    </citation>
    <scope>IDENTIFICATION</scope>
</reference>
<evidence type="ECO:0000313" key="3">
    <source>
        <dbReference type="Ensembl" id="ENSRFEP00010007878.1"/>
    </source>
</evidence>
<evidence type="ECO:0000259" key="2">
    <source>
        <dbReference type="Pfam" id="PF08081"/>
    </source>
</evidence>
<reference evidence="3 4" key="1">
    <citation type="journal article" date="2015" name="Annu Rev Anim Biosci">
        <title>The Genome 10K Project: a way forward.</title>
        <authorList>
            <person name="Koepfli K.P."/>
            <person name="Paten B."/>
            <person name="O'Brien S.J."/>
            <person name="Koepfli K.P."/>
            <person name="Paten B."/>
            <person name="Antunes A."/>
            <person name="Belov K."/>
            <person name="Bustamante C."/>
            <person name="Castoe T.A."/>
            <person name="Clawson H."/>
            <person name="Crawford A.J."/>
            <person name="Diekhans M."/>
            <person name="Distel D."/>
            <person name="Durbin R."/>
            <person name="Earl D."/>
            <person name="Fujita M.K."/>
            <person name="Gamble T."/>
            <person name="Georges A."/>
            <person name="Gemmell N."/>
            <person name="Gilbert M.T."/>
            <person name="Graves J.M."/>
            <person name="Green R.E."/>
            <person name="Hickey G."/>
            <person name="Jarvis E.D."/>
            <person name="Johnson W."/>
            <person name="Komissarov A."/>
            <person name="Korf I."/>
            <person name="Kuhn R."/>
            <person name="Larkin D.M."/>
            <person name="Lewin H."/>
            <person name="Lopez J.V."/>
            <person name="Ma J."/>
            <person name="Marques-Bonet T."/>
            <person name="Miller W."/>
            <person name="Murphy R."/>
            <person name="Pevzner P."/>
            <person name="Shapiro B."/>
            <person name="Steiner C."/>
            <person name="Tamazian G."/>
            <person name="Venkatesh B."/>
            <person name="Wang J."/>
            <person name="Wayne R."/>
            <person name="Wiley E."/>
            <person name="Yang H."/>
            <person name="Zhang G."/>
            <person name="Haussler D."/>
            <person name="Ryder O."/>
            <person name="O'Brien S.J."/>
        </authorList>
    </citation>
    <scope>NUCLEOTIDE SEQUENCE</scope>
</reference>
<dbReference type="Proteomes" id="UP000472240">
    <property type="component" value="Chromosome 15"/>
</dbReference>
<dbReference type="OMA" id="RREVYMS"/>
<reference evidence="3 4" key="2">
    <citation type="journal article" date="2018" name="Annu Rev Anim Biosci">
        <title>Bat Biology, Genomes, and the Bat1K Project: To Generate Chromosome-Level Genomes for All Living Bat Species.</title>
        <authorList>
            <person name="Teeling E.C."/>
            <person name="Vernes S.C."/>
            <person name="Davalos L.M."/>
            <person name="Ray D.A."/>
            <person name="Gilbert M.T.P."/>
            <person name="Myers E."/>
        </authorList>
    </citation>
    <scope>NUCLEOTIDE SEQUENCE</scope>
</reference>